<protein>
    <submittedName>
        <fullName evidence="1">Uncharacterized protein</fullName>
    </submittedName>
</protein>
<reference evidence="1" key="1">
    <citation type="submission" date="2021-11" db="EMBL/GenBank/DDBJ databases">
        <title>Fusarium solani-melongenae Genome sequencing and assembly.</title>
        <authorList>
            <person name="Xie S."/>
            <person name="Huang L."/>
            <person name="Zhang X."/>
        </authorList>
    </citation>
    <scope>NUCLEOTIDE SEQUENCE</scope>
    <source>
        <strain evidence="1">CRI 24-3</strain>
    </source>
</reference>
<name>A0ACD3ZMB5_FUSSC</name>
<evidence type="ECO:0000313" key="2">
    <source>
        <dbReference type="Proteomes" id="UP000830768"/>
    </source>
</evidence>
<dbReference type="EMBL" id="CP090039">
    <property type="protein sequence ID" value="UPL02224.1"/>
    <property type="molecule type" value="Genomic_DNA"/>
</dbReference>
<gene>
    <name evidence="1" type="ORF">LCI18_013158</name>
</gene>
<proteinExistence type="predicted"/>
<accession>A0ACD3ZMB5</accession>
<sequence>MNTSAKLSKSCIPCRNRKTKCDAPVRGLPCSSCTRKECPDRCVLPIRKRRETNPTSKPDNGHRMGQSPPKIRPARPRVTEGVEKSTINADRDSSRPPDSTDTLTVDQPDRCADPTTFQSSIHYLDILSQVESNSNIPGAQSDSVTESIDGSPSAASDINHQCIYPALPPRRLDPVDHAFLVGKGVFNLPPKRCIEAIACGYFEFVYPFAPVLDRVEFLQSWRHDHYSLFLMHAVLASGVFYVSPSVVAECGFESRAEAQASFSYKATLLSDFQFESNTMQMLQGSIILGTVASAQSFDKDFHYWFYNALRLITRTDHHRSIRSEAPREKSASISKLYRRMWWSLYCRDVLYSFMGFQRIGLLSRVDCAIAPLSEQDWEVEHIPEDLKSLLKPTTRQQRSTFVSYCSLALTVSQSLGIVAHRREKDVKAVIEPLDTWRSSLREALQIEDTSLFNMSYSFLIGCSYRFECILLRVLRPRWKSRDPAEGQWVTSRLRSAMFELDTTIGKILASNGIPKLPMSFTLCIPILLALHIEIALDEGEPDVTRSVSRISISQSMLLLKQTADIPIMHGIFASFERFLARHRLTGHEVGTVETTTPEDNPEANASQELPNVTWGVGSFAAGWQDLPDFNFPFGDFTGFDFLDN</sequence>
<evidence type="ECO:0000313" key="1">
    <source>
        <dbReference type="EMBL" id="UPL02224.1"/>
    </source>
</evidence>
<organism evidence="1 2">
    <name type="scientific">Fusarium solani subsp. cucurbitae</name>
    <name type="common">Neocosmosporum cucurbitae</name>
    <dbReference type="NCBI Taxonomy" id="2747967"/>
    <lineage>
        <taxon>Eukaryota</taxon>
        <taxon>Fungi</taxon>
        <taxon>Dikarya</taxon>
        <taxon>Ascomycota</taxon>
        <taxon>Pezizomycotina</taxon>
        <taxon>Sordariomycetes</taxon>
        <taxon>Hypocreomycetidae</taxon>
        <taxon>Hypocreales</taxon>
        <taxon>Nectriaceae</taxon>
        <taxon>Fusarium</taxon>
        <taxon>Fusarium solani species complex</taxon>
    </lineage>
</organism>
<dbReference type="Proteomes" id="UP000830768">
    <property type="component" value="Chromosome 11"/>
</dbReference>
<keyword evidence="2" id="KW-1185">Reference proteome</keyword>